<feature type="disulfide bond" evidence="1">
    <location>
        <begin position="117"/>
        <end position="126"/>
    </location>
</feature>
<reference evidence="4 5" key="1">
    <citation type="submission" date="2021-04" db="EMBL/GenBank/DDBJ databases">
        <authorList>
            <person name="Bliznina A."/>
        </authorList>
    </citation>
    <scope>NUCLEOTIDE SEQUENCE [LARGE SCALE GENOMIC DNA]</scope>
</reference>
<dbReference type="PROSITE" id="PS01186">
    <property type="entry name" value="EGF_2"/>
    <property type="match status" value="1"/>
</dbReference>
<protein>
    <submittedName>
        <fullName evidence="4">Oidioi.mRNA.OKI2018_I69.XSR.g16862.t1.cds</fullName>
    </submittedName>
</protein>
<name>A0ABN7SHG3_OIKDI</name>
<keyword evidence="5" id="KW-1185">Reference proteome</keyword>
<dbReference type="SUPFAM" id="SSF57196">
    <property type="entry name" value="EGF/Laminin"/>
    <property type="match status" value="1"/>
</dbReference>
<evidence type="ECO:0000313" key="5">
    <source>
        <dbReference type="Proteomes" id="UP001158576"/>
    </source>
</evidence>
<comment type="caution">
    <text evidence="1">Lacks conserved residue(s) required for the propagation of feature annotation.</text>
</comment>
<dbReference type="Gene3D" id="2.10.25.10">
    <property type="entry name" value="Laminin"/>
    <property type="match status" value="1"/>
</dbReference>
<keyword evidence="2" id="KW-0732">Signal</keyword>
<keyword evidence="1" id="KW-1015">Disulfide bond</keyword>
<feature type="domain" description="EGF-like" evidence="3">
    <location>
        <begin position="88"/>
        <end position="127"/>
    </location>
</feature>
<evidence type="ECO:0000256" key="2">
    <source>
        <dbReference type="SAM" id="SignalP"/>
    </source>
</evidence>
<gene>
    <name evidence="4" type="ORF">OKIOD_LOCUS8420</name>
</gene>
<dbReference type="Proteomes" id="UP001158576">
    <property type="component" value="Chromosome XSR"/>
</dbReference>
<sequence>MKFLFFLVSCFLAQFEDQNRDACNEIDCNYFQDPFSWPSCFVRGDVAVDLSLHPCRLLLADCKKEPFYAGKCRKEEYGDQIIISVESEYGLCEPSYCSRIGVCFYEYFDTSVWKCICPTGYHGEHCQHKYVARYRNG</sequence>
<evidence type="ECO:0000313" key="4">
    <source>
        <dbReference type="EMBL" id="CAG5100141.1"/>
    </source>
</evidence>
<evidence type="ECO:0000259" key="3">
    <source>
        <dbReference type="PROSITE" id="PS50026"/>
    </source>
</evidence>
<evidence type="ECO:0000256" key="1">
    <source>
        <dbReference type="PROSITE-ProRule" id="PRU00076"/>
    </source>
</evidence>
<organism evidence="4 5">
    <name type="scientific">Oikopleura dioica</name>
    <name type="common">Tunicate</name>
    <dbReference type="NCBI Taxonomy" id="34765"/>
    <lineage>
        <taxon>Eukaryota</taxon>
        <taxon>Metazoa</taxon>
        <taxon>Chordata</taxon>
        <taxon>Tunicata</taxon>
        <taxon>Appendicularia</taxon>
        <taxon>Copelata</taxon>
        <taxon>Oikopleuridae</taxon>
        <taxon>Oikopleura</taxon>
    </lineage>
</organism>
<feature type="signal peptide" evidence="2">
    <location>
        <begin position="1"/>
        <end position="15"/>
    </location>
</feature>
<dbReference type="EMBL" id="OU015569">
    <property type="protein sequence ID" value="CAG5100141.1"/>
    <property type="molecule type" value="Genomic_DNA"/>
</dbReference>
<proteinExistence type="predicted"/>
<dbReference type="PROSITE" id="PS00022">
    <property type="entry name" value="EGF_1"/>
    <property type="match status" value="1"/>
</dbReference>
<dbReference type="PROSITE" id="PS50026">
    <property type="entry name" value="EGF_3"/>
    <property type="match status" value="1"/>
</dbReference>
<dbReference type="InterPro" id="IPR000742">
    <property type="entry name" value="EGF"/>
</dbReference>
<keyword evidence="1" id="KW-0245">EGF-like domain</keyword>
<accession>A0ABN7SHG3</accession>
<feature type="chain" id="PRO_5045744025" evidence="2">
    <location>
        <begin position="16"/>
        <end position="137"/>
    </location>
</feature>